<feature type="region of interest" description="Disordered" evidence="1">
    <location>
        <begin position="1"/>
        <end position="41"/>
    </location>
</feature>
<dbReference type="Proteomes" id="UP000823399">
    <property type="component" value="Unassembled WGS sequence"/>
</dbReference>
<feature type="compositionally biased region" description="Polar residues" evidence="1">
    <location>
        <begin position="31"/>
        <end position="41"/>
    </location>
</feature>
<organism evidence="2 3">
    <name type="scientific">Suillus discolor</name>
    <dbReference type="NCBI Taxonomy" id="1912936"/>
    <lineage>
        <taxon>Eukaryota</taxon>
        <taxon>Fungi</taxon>
        <taxon>Dikarya</taxon>
        <taxon>Basidiomycota</taxon>
        <taxon>Agaricomycotina</taxon>
        <taxon>Agaricomycetes</taxon>
        <taxon>Agaricomycetidae</taxon>
        <taxon>Boletales</taxon>
        <taxon>Suillineae</taxon>
        <taxon>Suillaceae</taxon>
        <taxon>Suillus</taxon>
    </lineage>
</organism>
<name>A0A9P7FEX2_9AGAM</name>
<dbReference type="RefSeq" id="XP_041297599.1">
    <property type="nucleotide sequence ID" value="XM_041435707.1"/>
</dbReference>
<evidence type="ECO:0000313" key="2">
    <source>
        <dbReference type="EMBL" id="KAG2116500.1"/>
    </source>
</evidence>
<accession>A0A9P7FEX2</accession>
<reference evidence="2" key="1">
    <citation type="journal article" date="2020" name="New Phytol.">
        <title>Comparative genomics reveals dynamic genome evolution in host specialist ectomycorrhizal fungi.</title>
        <authorList>
            <person name="Lofgren L.A."/>
            <person name="Nguyen N.H."/>
            <person name="Vilgalys R."/>
            <person name="Ruytinx J."/>
            <person name="Liao H.L."/>
            <person name="Branco S."/>
            <person name="Kuo A."/>
            <person name="LaButti K."/>
            <person name="Lipzen A."/>
            <person name="Andreopoulos W."/>
            <person name="Pangilinan J."/>
            <person name="Riley R."/>
            <person name="Hundley H."/>
            <person name="Na H."/>
            <person name="Barry K."/>
            <person name="Grigoriev I.V."/>
            <person name="Stajich J.E."/>
            <person name="Kennedy P.G."/>
        </authorList>
    </citation>
    <scope>NUCLEOTIDE SEQUENCE</scope>
    <source>
        <strain evidence="2">FC423</strain>
    </source>
</reference>
<dbReference type="OrthoDB" id="2675274at2759"/>
<evidence type="ECO:0000313" key="3">
    <source>
        <dbReference type="Proteomes" id="UP000823399"/>
    </source>
</evidence>
<gene>
    <name evidence="2" type="ORF">F5147DRAFT_673159</name>
</gene>
<protein>
    <submittedName>
        <fullName evidence="2">Uncharacterized protein</fullName>
    </submittedName>
</protein>
<proteinExistence type="predicted"/>
<dbReference type="AlphaFoldDB" id="A0A9P7FEX2"/>
<dbReference type="EMBL" id="JABBWM010000006">
    <property type="protein sequence ID" value="KAG2116500.1"/>
    <property type="molecule type" value="Genomic_DNA"/>
</dbReference>
<dbReference type="GeneID" id="64697966"/>
<sequence length="148" mass="16348">MSDSFSPKMRKGRSVSLHLPKQCDPTPVPPSLTNSPHLSSPYSVFRRQPAFLKTPSQEDDEWLRDMVPMNSEQGAFEENLLSASQPVTPVVAVAVQKQWETSQEESFRGRATLSPRPNMHRSWSSPSASSTSSVVAVSPYDLDRTSSG</sequence>
<keyword evidence="3" id="KW-1185">Reference proteome</keyword>
<feature type="region of interest" description="Disordered" evidence="1">
    <location>
        <begin position="100"/>
        <end position="148"/>
    </location>
</feature>
<feature type="compositionally biased region" description="Low complexity" evidence="1">
    <location>
        <begin position="122"/>
        <end position="139"/>
    </location>
</feature>
<comment type="caution">
    <text evidence="2">The sequence shown here is derived from an EMBL/GenBank/DDBJ whole genome shotgun (WGS) entry which is preliminary data.</text>
</comment>
<evidence type="ECO:0000256" key="1">
    <source>
        <dbReference type="SAM" id="MobiDB-lite"/>
    </source>
</evidence>